<dbReference type="GO" id="GO:0046316">
    <property type="term" value="F:gluconokinase activity"/>
    <property type="evidence" value="ECO:0007669"/>
    <property type="project" value="UniProtKB-EC"/>
</dbReference>
<keyword evidence="6 9" id="KW-0418">Kinase</keyword>
<evidence type="ECO:0000313" key="12">
    <source>
        <dbReference type="Proteomes" id="UP000490939"/>
    </source>
</evidence>
<dbReference type="Proteomes" id="UP000490939">
    <property type="component" value="Unassembled WGS sequence"/>
</dbReference>
<evidence type="ECO:0000313" key="11">
    <source>
        <dbReference type="EMBL" id="KAE9978490.1"/>
    </source>
</evidence>
<dbReference type="EMBL" id="WNWR01000441">
    <property type="protein sequence ID" value="KAE9978490.1"/>
    <property type="molecule type" value="Genomic_DNA"/>
</dbReference>
<dbReference type="PANTHER" id="PTHR43442:SF3">
    <property type="entry name" value="GLUCONOKINASE-RELATED"/>
    <property type="match status" value="1"/>
</dbReference>
<dbReference type="UniPathway" id="UPA00792"/>
<evidence type="ECO:0000256" key="2">
    <source>
        <dbReference type="ARBA" id="ARBA00008420"/>
    </source>
</evidence>
<dbReference type="SUPFAM" id="SSF52540">
    <property type="entry name" value="P-loop containing nucleoside triphosphate hydrolases"/>
    <property type="match status" value="1"/>
</dbReference>
<keyword evidence="5 9" id="KW-0547">Nucleotide-binding</keyword>
<dbReference type="InterPro" id="IPR006001">
    <property type="entry name" value="Therm_gnt_kin"/>
</dbReference>
<comment type="similarity">
    <text evidence="2 9">Belongs to the gluconokinase GntK/GntV family.</text>
</comment>
<keyword evidence="4 9" id="KW-0808">Transferase</keyword>
<sequence>MSTEQSAPVPCSTESGTLTTPTQITRNRHIIVVCGPAGCGKTSYAKHIAEKFNLPFMEGDQYHSPEAIAKMARGTALEDADRWGWLTRLSDGATGFLGDNNVRGVVMTCSALKQAYRDILRRANDTTQGVSVHFIFLDADPETLMNRLTLREDHFMSPEMLKSQLAILEPAGENEPDVVGVDVRGGREETEALVADAASKILSN</sequence>
<gene>
    <name evidence="11" type="ORF">EG327_007400</name>
</gene>
<evidence type="ECO:0000256" key="1">
    <source>
        <dbReference type="ARBA" id="ARBA00004875"/>
    </source>
</evidence>
<keyword evidence="7 9" id="KW-0067">ATP-binding</keyword>
<evidence type="ECO:0000256" key="7">
    <source>
        <dbReference type="ARBA" id="ARBA00022840"/>
    </source>
</evidence>
<feature type="region of interest" description="Disordered" evidence="10">
    <location>
        <begin position="1"/>
        <end position="20"/>
    </location>
</feature>
<dbReference type="GO" id="GO:0005737">
    <property type="term" value="C:cytoplasm"/>
    <property type="evidence" value="ECO:0007669"/>
    <property type="project" value="TreeGrafter"/>
</dbReference>
<evidence type="ECO:0000256" key="8">
    <source>
        <dbReference type="ARBA" id="ARBA00048090"/>
    </source>
</evidence>
<comment type="catalytic activity">
    <reaction evidence="8 9">
        <text>D-gluconate + ATP = 6-phospho-D-gluconate + ADP + H(+)</text>
        <dbReference type="Rhea" id="RHEA:19433"/>
        <dbReference type="ChEBI" id="CHEBI:15378"/>
        <dbReference type="ChEBI" id="CHEBI:18391"/>
        <dbReference type="ChEBI" id="CHEBI:30616"/>
        <dbReference type="ChEBI" id="CHEBI:58759"/>
        <dbReference type="ChEBI" id="CHEBI:456216"/>
        <dbReference type="EC" id="2.7.1.12"/>
    </reaction>
</comment>
<evidence type="ECO:0000256" key="9">
    <source>
        <dbReference type="RuleBase" id="RU363066"/>
    </source>
</evidence>
<dbReference type="EC" id="2.7.1.12" evidence="3 9"/>
<dbReference type="InterPro" id="IPR031322">
    <property type="entry name" value="Shikimate/glucono_kinase"/>
</dbReference>
<evidence type="ECO:0000256" key="4">
    <source>
        <dbReference type="ARBA" id="ARBA00022679"/>
    </source>
</evidence>
<dbReference type="GO" id="GO:0005524">
    <property type="term" value="F:ATP binding"/>
    <property type="evidence" value="ECO:0007669"/>
    <property type="project" value="UniProtKB-KW"/>
</dbReference>
<dbReference type="NCBIfam" id="TIGR01313">
    <property type="entry name" value="therm_gnt_kin"/>
    <property type="match status" value="1"/>
</dbReference>
<accession>A0A8H3YY73</accession>
<reference evidence="11 12" key="1">
    <citation type="submission" date="2019-07" db="EMBL/GenBank/DDBJ databases">
        <title>Venturia inaequalis Genome Resource.</title>
        <authorList>
            <person name="Lichtner F.J."/>
        </authorList>
    </citation>
    <scope>NUCLEOTIDE SEQUENCE [LARGE SCALE GENOMIC DNA]</scope>
    <source>
        <strain evidence="11 12">DMI_063113</strain>
    </source>
</reference>
<dbReference type="Gene3D" id="3.40.50.300">
    <property type="entry name" value="P-loop containing nucleotide triphosphate hydrolases"/>
    <property type="match status" value="1"/>
</dbReference>
<protein>
    <recommendedName>
        <fullName evidence="3 9">Gluconokinase</fullName>
        <ecNumber evidence="3 9">2.7.1.12</ecNumber>
    </recommendedName>
</protein>
<dbReference type="AlphaFoldDB" id="A0A8H3YY73"/>
<dbReference type="PANTHER" id="PTHR43442">
    <property type="entry name" value="GLUCONOKINASE-RELATED"/>
    <property type="match status" value="1"/>
</dbReference>
<dbReference type="Pfam" id="PF01202">
    <property type="entry name" value="SKI"/>
    <property type="match status" value="1"/>
</dbReference>
<dbReference type="InterPro" id="IPR027417">
    <property type="entry name" value="P-loop_NTPase"/>
</dbReference>
<organism evidence="11 12">
    <name type="scientific">Venturia inaequalis</name>
    <name type="common">Apple scab fungus</name>
    <dbReference type="NCBI Taxonomy" id="5025"/>
    <lineage>
        <taxon>Eukaryota</taxon>
        <taxon>Fungi</taxon>
        <taxon>Dikarya</taxon>
        <taxon>Ascomycota</taxon>
        <taxon>Pezizomycotina</taxon>
        <taxon>Dothideomycetes</taxon>
        <taxon>Pleosporomycetidae</taxon>
        <taxon>Venturiales</taxon>
        <taxon>Venturiaceae</taxon>
        <taxon>Venturia</taxon>
    </lineage>
</organism>
<dbReference type="GO" id="GO:0005975">
    <property type="term" value="P:carbohydrate metabolic process"/>
    <property type="evidence" value="ECO:0007669"/>
    <property type="project" value="InterPro"/>
</dbReference>
<dbReference type="CDD" id="cd02021">
    <property type="entry name" value="GntK"/>
    <property type="match status" value="1"/>
</dbReference>
<name>A0A8H3YY73_VENIN</name>
<evidence type="ECO:0000256" key="3">
    <source>
        <dbReference type="ARBA" id="ARBA00012054"/>
    </source>
</evidence>
<comment type="caution">
    <text evidence="11">The sequence shown here is derived from an EMBL/GenBank/DDBJ whole genome shotgun (WGS) entry which is preliminary data.</text>
</comment>
<proteinExistence type="inferred from homology"/>
<evidence type="ECO:0000256" key="10">
    <source>
        <dbReference type="SAM" id="MobiDB-lite"/>
    </source>
</evidence>
<keyword evidence="12" id="KW-1185">Reference proteome</keyword>
<evidence type="ECO:0000256" key="5">
    <source>
        <dbReference type="ARBA" id="ARBA00022741"/>
    </source>
</evidence>
<comment type="pathway">
    <text evidence="1 9">Carbohydrate acid metabolism; D-gluconate degradation.</text>
</comment>
<evidence type="ECO:0000256" key="6">
    <source>
        <dbReference type="ARBA" id="ARBA00022777"/>
    </source>
</evidence>